<comment type="caution">
    <text evidence="2">The sequence shown here is derived from an EMBL/GenBank/DDBJ whole genome shotgun (WGS) entry which is preliminary data.</text>
</comment>
<protein>
    <recommendedName>
        <fullName evidence="4">Cell division protein FtsL</fullName>
    </recommendedName>
</protein>
<evidence type="ECO:0000313" key="3">
    <source>
        <dbReference type="Proteomes" id="UP000178302"/>
    </source>
</evidence>
<keyword evidence="1" id="KW-0472">Membrane</keyword>
<name>A0A1G2LNA5_9BACT</name>
<evidence type="ECO:0008006" key="4">
    <source>
        <dbReference type="Google" id="ProtNLM"/>
    </source>
</evidence>
<feature type="transmembrane region" description="Helical" evidence="1">
    <location>
        <begin position="16"/>
        <end position="41"/>
    </location>
</feature>
<dbReference type="AlphaFoldDB" id="A0A1G2LNA5"/>
<organism evidence="2 3">
    <name type="scientific">Candidatus Tagabacteria bacterium RIFCSPLOWO2_01_FULL_39_11</name>
    <dbReference type="NCBI Taxonomy" id="1802295"/>
    <lineage>
        <taxon>Bacteria</taxon>
        <taxon>Candidatus Tagaibacteriota</taxon>
    </lineage>
</organism>
<dbReference type="Proteomes" id="UP000178302">
    <property type="component" value="Unassembled WGS sequence"/>
</dbReference>
<gene>
    <name evidence="2" type="ORF">A2909_00590</name>
</gene>
<keyword evidence="1" id="KW-1133">Transmembrane helix</keyword>
<dbReference type="EMBL" id="MHQZ01000043">
    <property type="protein sequence ID" value="OHA13014.1"/>
    <property type="molecule type" value="Genomic_DNA"/>
</dbReference>
<evidence type="ECO:0000256" key="1">
    <source>
        <dbReference type="SAM" id="Phobius"/>
    </source>
</evidence>
<reference evidence="2 3" key="1">
    <citation type="journal article" date="2016" name="Nat. Commun.">
        <title>Thousands of microbial genomes shed light on interconnected biogeochemical processes in an aquifer system.</title>
        <authorList>
            <person name="Anantharaman K."/>
            <person name="Brown C.T."/>
            <person name="Hug L.A."/>
            <person name="Sharon I."/>
            <person name="Castelle C.J."/>
            <person name="Probst A.J."/>
            <person name="Thomas B.C."/>
            <person name="Singh A."/>
            <person name="Wilkins M.J."/>
            <person name="Karaoz U."/>
            <person name="Brodie E.L."/>
            <person name="Williams K.H."/>
            <person name="Hubbard S.S."/>
            <person name="Banfield J.F."/>
        </authorList>
    </citation>
    <scope>NUCLEOTIDE SEQUENCE [LARGE SCALE GENOMIC DNA]</scope>
</reference>
<evidence type="ECO:0000313" key="2">
    <source>
        <dbReference type="EMBL" id="OHA13014.1"/>
    </source>
</evidence>
<sequence>MTRIYQQFNNNETVRIFLFSFLIFSLIASGVLYIFSISWGVKEMAGNQRKMAELKIFEEENKILEGKSTGLLKEFDLEYAYNLGYIDAENYVRFVAKTKSVAKN</sequence>
<accession>A0A1G2LNA5</accession>
<proteinExistence type="predicted"/>
<keyword evidence="1" id="KW-0812">Transmembrane</keyword>